<dbReference type="PANTHER" id="PTHR43078">
    <property type="entry name" value="UDP-GLUCURONIC ACID DECARBOXYLASE-RELATED"/>
    <property type="match status" value="1"/>
</dbReference>
<keyword evidence="3" id="KW-0520">NAD</keyword>
<organism evidence="6">
    <name type="scientific">Streptococcus pneumoniae</name>
    <dbReference type="NCBI Taxonomy" id="1313"/>
    <lineage>
        <taxon>Bacteria</taxon>
        <taxon>Bacillati</taxon>
        <taxon>Bacillota</taxon>
        <taxon>Bacilli</taxon>
        <taxon>Lactobacillales</taxon>
        <taxon>Streptococcaceae</taxon>
        <taxon>Streptococcus</taxon>
    </lineage>
</organism>
<dbReference type="RefSeq" id="WP_050200408.1">
    <property type="nucleotide sequence ID" value="NZ_CFCN01000007.1"/>
</dbReference>
<dbReference type="SUPFAM" id="SSF51735">
    <property type="entry name" value="NAD(P)-binding Rossmann-fold domains"/>
    <property type="match status" value="1"/>
</dbReference>
<evidence type="ECO:0000313" key="6">
    <source>
        <dbReference type="EMBL" id="CAI33306.1"/>
    </source>
</evidence>
<evidence type="ECO:0000256" key="4">
    <source>
        <dbReference type="ARBA" id="ARBA00023239"/>
    </source>
</evidence>
<dbReference type="GO" id="GO:0005737">
    <property type="term" value="C:cytoplasm"/>
    <property type="evidence" value="ECO:0007669"/>
    <property type="project" value="TreeGrafter"/>
</dbReference>
<dbReference type="EMBL" id="CR931661">
    <property type="protein sequence ID" value="CAI33306.1"/>
    <property type="molecule type" value="Genomic_DNA"/>
</dbReference>
<evidence type="ECO:0000256" key="1">
    <source>
        <dbReference type="ARBA" id="ARBA00001911"/>
    </source>
</evidence>
<dbReference type="PANTHER" id="PTHR43078:SF6">
    <property type="entry name" value="UDP-GLUCURONIC ACID DECARBOXYLASE 1"/>
    <property type="match status" value="1"/>
</dbReference>
<dbReference type="InterPro" id="IPR001509">
    <property type="entry name" value="Epimerase_deHydtase"/>
</dbReference>
<proteinExistence type="predicted"/>
<keyword evidence="2" id="KW-0210">Decarboxylase</keyword>
<dbReference type="GO" id="GO:0042732">
    <property type="term" value="P:D-xylose metabolic process"/>
    <property type="evidence" value="ECO:0007669"/>
    <property type="project" value="InterPro"/>
</dbReference>
<dbReference type="GO" id="GO:0070403">
    <property type="term" value="F:NAD+ binding"/>
    <property type="evidence" value="ECO:0007669"/>
    <property type="project" value="InterPro"/>
</dbReference>
<name>Q4K1T9_STREE</name>
<gene>
    <name evidence="6" type="primary">abp2</name>
    <name evidence="6" type="ORF">SPC13_0013</name>
</gene>
<comment type="cofactor">
    <cofactor evidence="1">
        <name>NAD(+)</name>
        <dbReference type="ChEBI" id="CHEBI:57540"/>
    </cofactor>
</comment>
<dbReference type="InterPro" id="IPR036291">
    <property type="entry name" value="NAD(P)-bd_dom_sf"/>
</dbReference>
<dbReference type="Pfam" id="PF01370">
    <property type="entry name" value="Epimerase"/>
    <property type="match status" value="1"/>
</dbReference>
<feature type="domain" description="NAD-dependent epimerase/dehydratase" evidence="5">
    <location>
        <begin position="31"/>
        <end position="274"/>
    </location>
</feature>
<dbReference type="AlphaFoldDB" id="Q4K1T9"/>
<evidence type="ECO:0000256" key="2">
    <source>
        <dbReference type="ARBA" id="ARBA00022793"/>
    </source>
</evidence>
<keyword evidence="4" id="KW-0456">Lyase</keyword>
<protein>
    <submittedName>
        <fullName evidence="6">Putative dehydratase/epimerase (Arabinitol) Abp2</fullName>
    </submittedName>
</protein>
<sequence length="362" mass="40651">MNLFDISLYKDYVDKSIKNIVGVETLKDKSILITGSTGLICSTVIDQLIILNKNHQFGVKIYACARSEEGLKRRFGNYVDDENIIYVPYDANKDIDFNFTVDYIIHGASNASPDLYISNPVDTMLSNFLGMKNLLDYALKKSVSSIVYVSSSEVYGKTENHTPYQEDEYGYVNILDVRASYSSSKRATETLCKSYSEQYDVSIKIVRPGHIYGPSLKITDKRISSAFMYDAIRGQNLVMKSKGEQLRSYCHSLDCASAILTVLLKGQSGDAYNISNKKSIISIREMASIIAEVAGVELLFELPNEVEEKQKNPMDNSSLDSTKLEELGWVGMFEAKEGLESTYKVLDISKIQKISKNIYNID</sequence>
<dbReference type="Gene3D" id="3.40.50.720">
    <property type="entry name" value="NAD(P)-binding Rossmann-like Domain"/>
    <property type="match status" value="1"/>
</dbReference>
<reference evidence="6" key="1">
    <citation type="journal article" date="2006" name="PLoS Genet.">
        <title>Genetic analysis of the capsular biosynthetic locus from all 90 pneumococcal serotypes.</title>
        <authorList>
            <person name="Bentley S.D."/>
            <person name="Aanensen D.M."/>
            <person name="Mavroidi A."/>
            <person name="Saunders D."/>
            <person name="Rabbinowitsch E."/>
            <person name="Collins M."/>
            <person name="Donohoe K."/>
            <person name="Harris D."/>
            <person name="Murphy L."/>
            <person name="Quail M.A."/>
            <person name="Samuel G."/>
            <person name="Skovsted I.C."/>
            <person name="Kaltoft M.S."/>
            <person name="Barrell B."/>
            <person name="Reeves P.R."/>
            <person name="Parkhill J."/>
            <person name="Spratt B.G."/>
        </authorList>
    </citation>
    <scope>NUCLEOTIDE SEQUENCE</scope>
    <source>
        <strain evidence="6">34357</strain>
    </source>
</reference>
<dbReference type="InterPro" id="IPR044516">
    <property type="entry name" value="UXS-like"/>
</dbReference>
<evidence type="ECO:0000259" key="5">
    <source>
        <dbReference type="Pfam" id="PF01370"/>
    </source>
</evidence>
<accession>Q4K1T9</accession>
<dbReference type="GO" id="GO:0048040">
    <property type="term" value="F:UDP-glucuronate decarboxylase activity"/>
    <property type="evidence" value="ECO:0007669"/>
    <property type="project" value="TreeGrafter"/>
</dbReference>
<evidence type="ECO:0000256" key="3">
    <source>
        <dbReference type="ARBA" id="ARBA00023027"/>
    </source>
</evidence>